<dbReference type="Gene3D" id="3.40.50.300">
    <property type="entry name" value="P-loop containing nucleotide triphosphate hydrolases"/>
    <property type="match status" value="1"/>
</dbReference>
<dbReference type="InterPro" id="IPR050388">
    <property type="entry name" value="ABC_Ni/Peptide_Import"/>
</dbReference>
<dbReference type="Pfam" id="PF08352">
    <property type="entry name" value="oligo_HPY"/>
    <property type="match status" value="1"/>
</dbReference>
<dbReference type="PANTHER" id="PTHR43297:SF2">
    <property type="entry name" value="DIPEPTIDE TRANSPORT ATP-BINDING PROTEIN DPPD"/>
    <property type="match status" value="1"/>
</dbReference>
<evidence type="ECO:0000313" key="9">
    <source>
        <dbReference type="EMBL" id="MFB5682804.1"/>
    </source>
</evidence>
<dbReference type="PROSITE" id="PS50893">
    <property type="entry name" value="ABC_TRANSPORTER_2"/>
    <property type="match status" value="1"/>
</dbReference>
<evidence type="ECO:0000256" key="6">
    <source>
        <dbReference type="ARBA" id="ARBA00022840"/>
    </source>
</evidence>
<keyword evidence="3" id="KW-0813">Transport</keyword>
<dbReference type="GO" id="GO:0005524">
    <property type="term" value="F:ATP binding"/>
    <property type="evidence" value="ECO:0007669"/>
    <property type="project" value="UniProtKB-KW"/>
</dbReference>
<dbReference type="PROSITE" id="PS00211">
    <property type="entry name" value="ABC_TRANSPORTER_1"/>
    <property type="match status" value="1"/>
</dbReference>
<keyword evidence="4" id="KW-1003">Cell membrane</keyword>
<dbReference type="RefSeq" id="WP_375526550.1">
    <property type="nucleotide sequence ID" value="NZ_JBHILM010000020.1"/>
</dbReference>
<keyword evidence="7" id="KW-0472">Membrane</keyword>
<evidence type="ECO:0000259" key="8">
    <source>
        <dbReference type="PROSITE" id="PS50893"/>
    </source>
</evidence>
<dbReference type="InterPro" id="IPR017871">
    <property type="entry name" value="ABC_transporter-like_CS"/>
</dbReference>
<feature type="domain" description="ABC transporter" evidence="8">
    <location>
        <begin position="7"/>
        <end position="257"/>
    </location>
</feature>
<dbReference type="EMBL" id="JBHILM010000020">
    <property type="protein sequence ID" value="MFB5682804.1"/>
    <property type="molecule type" value="Genomic_DNA"/>
</dbReference>
<dbReference type="InterPro" id="IPR003593">
    <property type="entry name" value="AAA+_ATPase"/>
</dbReference>
<keyword evidence="10" id="KW-1185">Reference proteome</keyword>
<dbReference type="Proteomes" id="UP001580407">
    <property type="component" value="Unassembled WGS sequence"/>
</dbReference>
<evidence type="ECO:0000256" key="1">
    <source>
        <dbReference type="ARBA" id="ARBA00004202"/>
    </source>
</evidence>
<dbReference type="InterPro" id="IPR003439">
    <property type="entry name" value="ABC_transporter-like_ATP-bd"/>
</dbReference>
<name>A0ABV5BBU0_9BACL</name>
<evidence type="ECO:0000256" key="7">
    <source>
        <dbReference type="ARBA" id="ARBA00023136"/>
    </source>
</evidence>
<accession>A0ABV5BBU0</accession>
<dbReference type="CDD" id="cd03257">
    <property type="entry name" value="ABC_NikE_OppD_transporters"/>
    <property type="match status" value="1"/>
</dbReference>
<dbReference type="PANTHER" id="PTHR43297">
    <property type="entry name" value="OLIGOPEPTIDE TRANSPORT ATP-BINDING PROTEIN APPD"/>
    <property type="match status" value="1"/>
</dbReference>
<dbReference type="SUPFAM" id="SSF52540">
    <property type="entry name" value="P-loop containing nucleoside triphosphate hydrolases"/>
    <property type="match status" value="1"/>
</dbReference>
<evidence type="ECO:0000313" key="10">
    <source>
        <dbReference type="Proteomes" id="UP001580407"/>
    </source>
</evidence>
<dbReference type="NCBIfam" id="TIGR01727">
    <property type="entry name" value="oligo_HPY"/>
    <property type="match status" value="1"/>
</dbReference>
<dbReference type="InterPro" id="IPR027417">
    <property type="entry name" value="P-loop_NTPase"/>
</dbReference>
<dbReference type="SMART" id="SM00382">
    <property type="entry name" value="AAA"/>
    <property type="match status" value="1"/>
</dbReference>
<dbReference type="Pfam" id="PF00005">
    <property type="entry name" value="ABC_tran"/>
    <property type="match status" value="1"/>
</dbReference>
<comment type="subcellular location">
    <subcellularLocation>
        <location evidence="1">Cell membrane</location>
        <topology evidence="1">Peripheral membrane protein</topology>
    </subcellularLocation>
</comment>
<evidence type="ECO:0000256" key="2">
    <source>
        <dbReference type="ARBA" id="ARBA00005417"/>
    </source>
</evidence>
<evidence type="ECO:0000256" key="4">
    <source>
        <dbReference type="ARBA" id="ARBA00022475"/>
    </source>
</evidence>
<comment type="similarity">
    <text evidence="2">Belongs to the ABC transporter superfamily.</text>
</comment>
<reference evidence="9 10" key="1">
    <citation type="submission" date="2024-09" db="EMBL/GenBank/DDBJ databases">
        <authorList>
            <person name="Ruan L."/>
        </authorList>
    </citation>
    <scope>NUCLEOTIDE SEQUENCE [LARGE SCALE GENOMIC DNA]</scope>
    <source>
        <strain evidence="9 10">D33</strain>
    </source>
</reference>
<keyword evidence="5" id="KW-0547">Nucleotide-binding</keyword>
<comment type="caution">
    <text evidence="9">The sequence shown here is derived from an EMBL/GenBank/DDBJ whole genome shotgun (WGS) entry which is preliminary data.</text>
</comment>
<evidence type="ECO:0000256" key="3">
    <source>
        <dbReference type="ARBA" id="ARBA00022448"/>
    </source>
</evidence>
<keyword evidence="6 9" id="KW-0067">ATP-binding</keyword>
<organism evidence="9 10">
    <name type="scientific">Paenibacillus terreus</name>
    <dbReference type="NCBI Taxonomy" id="1387834"/>
    <lineage>
        <taxon>Bacteria</taxon>
        <taxon>Bacillati</taxon>
        <taxon>Bacillota</taxon>
        <taxon>Bacilli</taxon>
        <taxon>Bacillales</taxon>
        <taxon>Paenibacillaceae</taxon>
        <taxon>Paenibacillus</taxon>
    </lineage>
</organism>
<proteinExistence type="inferred from homology"/>
<sequence>MNQTSLLEVRDLTTIFPTETGFMKAVDGVCFHIDSEETLGVIGESGCGKSVTAESIMRLLDEESTDYRGQILYNGTDLLQLPEEKMREVRGNEIAMIFQDPMSSLNPVFTIGDQMMEALMLHQKLNKAQAKQRAVELLRLTGISDPEARFHAYPHELSGGMRQRVMIAMALSCEPKLLIADEPTTALDVTIQAQILELMNELKAKLGMGILLITHDLSVVAQMCSRVIVMYLGEVIEEADVVTLFDNPLHPYTVGLLKSVPRLDGERKGRLYEIRGSVPSMKEVSGSCRFAPRCSFATDICRSQPPRLEETAHGQKIRCWHYAAIAEERRGSPGHHE</sequence>
<gene>
    <name evidence="9" type="ORF">ACE3NQ_17960</name>
</gene>
<evidence type="ECO:0000256" key="5">
    <source>
        <dbReference type="ARBA" id="ARBA00022741"/>
    </source>
</evidence>
<protein>
    <submittedName>
        <fullName evidence="9">ABC transporter ATP-binding protein</fullName>
    </submittedName>
</protein>
<dbReference type="InterPro" id="IPR013563">
    <property type="entry name" value="Oligopep_ABC_C"/>
</dbReference>